<dbReference type="EMBL" id="JAACXV010021447">
    <property type="protein sequence ID" value="KAF7263434.1"/>
    <property type="molecule type" value="Genomic_DNA"/>
</dbReference>
<keyword evidence="2" id="KW-1185">Reference proteome</keyword>
<proteinExistence type="predicted"/>
<dbReference type="AlphaFoldDB" id="A0A834HL99"/>
<sequence length="123" mass="14460">MVFSRCFCRRNIFTFGNVNKHQLPWDVEPVLIEDFFVCWREELYQMLLRPTVCKCTTGISSHPSCLRWICVLRLSEKKRVVNTLVVLLTPKAYEFNDKRRRKWDNINLSMVSLVAMCVVNGSA</sequence>
<comment type="caution">
    <text evidence="1">The sequence shown here is derived from an EMBL/GenBank/DDBJ whole genome shotgun (WGS) entry which is preliminary data.</text>
</comment>
<dbReference type="Proteomes" id="UP000625711">
    <property type="component" value="Unassembled WGS sequence"/>
</dbReference>
<accession>A0A834HL99</accession>
<reference evidence="1" key="1">
    <citation type="submission" date="2020-08" db="EMBL/GenBank/DDBJ databases">
        <title>Genome sequencing and assembly of the red palm weevil Rhynchophorus ferrugineus.</title>
        <authorList>
            <person name="Dias G.B."/>
            <person name="Bergman C.M."/>
            <person name="Manee M."/>
        </authorList>
    </citation>
    <scope>NUCLEOTIDE SEQUENCE</scope>
    <source>
        <strain evidence="1">AA-2017</strain>
        <tissue evidence="1">Whole larva</tissue>
    </source>
</reference>
<evidence type="ECO:0000313" key="1">
    <source>
        <dbReference type="EMBL" id="KAF7263434.1"/>
    </source>
</evidence>
<organism evidence="1 2">
    <name type="scientific">Rhynchophorus ferrugineus</name>
    <name type="common">Red palm weevil</name>
    <name type="synonym">Curculio ferrugineus</name>
    <dbReference type="NCBI Taxonomy" id="354439"/>
    <lineage>
        <taxon>Eukaryota</taxon>
        <taxon>Metazoa</taxon>
        <taxon>Ecdysozoa</taxon>
        <taxon>Arthropoda</taxon>
        <taxon>Hexapoda</taxon>
        <taxon>Insecta</taxon>
        <taxon>Pterygota</taxon>
        <taxon>Neoptera</taxon>
        <taxon>Endopterygota</taxon>
        <taxon>Coleoptera</taxon>
        <taxon>Polyphaga</taxon>
        <taxon>Cucujiformia</taxon>
        <taxon>Curculionidae</taxon>
        <taxon>Dryophthorinae</taxon>
        <taxon>Rhynchophorus</taxon>
    </lineage>
</organism>
<evidence type="ECO:0000313" key="2">
    <source>
        <dbReference type="Proteomes" id="UP000625711"/>
    </source>
</evidence>
<gene>
    <name evidence="1" type="ORF">GWI33_002293</name>
</gene>
<protein>
    <submittedName>
        <fullName evidence="1">Uncharacterized protein</fullName>
    </submittedName>
</protein>
<name>A0A834HL99_RHYFE</name>